<evidence type="ECO:0000313" key="6">
    <source>
        <dbReference type="EMBL" id="KAF2251562.1"/>
    </source>
</evidence>
<dbReference type="CDD" id="cd00118">
    <property type="entry name" value="LysM"/>
    <property type="match status" value="2"/>
</dbReference>
<dbReference type="Gene3D" id="3.10.350.10">
    <property type="entry name" value="LysM domain"/>
    <property type="match status" value="4"/>
</dbReference>
<dbReference type="PANTHER" id="PTHR34997:SF2">
    <property type="entry name" value="LYSM DOMAIN-CONTAINING PROTEIN-RELATED"/>
    <property type="match status" value="1"/>
</dbReference>
<dbReference type="OrthoDB" id="2281372at2759"/>
<reference evidence="6" key="1">
    <citation type="journal article" date="2020" name="Stud. Mycol.">
        <title>101 Dothideomycetes genomes: a test case for predicting lifestyles and emergence of pathogens.</title>
        <authorList>
            <person name="Haridas S."/>
            <person name="Albert R."/>
            <person name="Binder M."/>
            <person name="Bloem J."/>
            <person name="Labutti K."/>
            <person name="Salamov A."/>
            <person name="Andreopoulos B."/>
            <person name="Baker S."/>
            <person name="Barry K."/>
            <person name="Bills G."/>
            <person name="Bluhm B."/>
            <person name="Cannon C."/>
            <person name="Castanera R."/>
            <person name="Culley D."/>
            <person name="Daum C."/>
            <person name="Ezra D."/>
            <person name="Gonzalez J."/>
            <person name="Henrissat B."/>
            <person name="Kuo A."/>
            <person name="Liang C."/>
            <person name="Lipzen A."/>
            <person name="Lutzoni F."/>
            <person name="Magnuson J."/>
            <person name="Mondo S."/>
            <person name="Nolan M."/>
            <person name="Ohm R."/>
            <person name="Pangilinan J."/>
            <person name="Park H.-J."/>
            <person name="Ramirez L."/>
            <person name="Alfaro M."/>
            <person name="Sun H."/>
            <person name="Tritt A."/>
            <person name="Yoshinaga Y."/>
            <person name="Zwiers L.-H."/>
            <person name="Turgeon B."/>
            <person name="Goodwin S."/>
            <person name="Spatafora J."/>
            <person name="Crous P."/>
            <person name="Grigoriev I."/>
        </authorList>
    </citation>
    <scope>NUCLEOTIDE SEQUENCE</scope>
    <source>
        <strain evidence="6">CBS 122368</strain>
    </source>
</reference>
<keyword evidence="7" id="KW-1185">Reference proteome</keyword>
<feature type="compositionally biased region" description="Low complexity" evidence="4">
    <location>
        <begin position="126"/>
        <end position="176"/>
    </location>
</feature>
<keyword evidence="1" id="KW-0147">Chitin-binding</keyword>
<name>A0A6A6IP07_9PLEO</name>
<feature type="domain" description="LysM" evidence="5">
    <location>
        <begin position="382"/>
        <end position="428"/>
    </location>
</feature>
<sequence>MVHSDLLRARANGTCWLVSLPRLMPIHAGLLLAVALSCFIPVDAMPKHLTGRDAWPNLPSDPNASPYCTWWIDYQGEGTCQDLLTNNFVELADFRRWNPTIGPDCSGLKAGNSYCVEALLEPTGVTSTATPKTSSSSTSYASSTPTLKASSVSTTKSSTSTARPSSTIPPTSKPTSSPMPTPTPKSTTPKPPVPSTTTKPGNGIETPLPTQPQIVDNCDKFYFVNEGDSCAAIATKFGITLEKFLKWNPAAGSNCGGLWKDAYACVSIVGEEGSTPTPTPTKPGNGISTPQPTQPNMVSNCDQFHFVKTGVDNCQSIATRYRITLDQFLAWNPSAGKNCAGLWGDAYACVSTTDHTPSPTNPGNGVTTPTPIQPGMVNNCKKFDFVKTGEGCDVITKRNSITLANFVKWNPGVGSDCKSMWAESYVCVGA</sequence>
<evidence type="ECO:0000256" key="4">
    <source>
        <dbReference type="SAM" id="MobiDB-lite"/>
    </source>
</evidence>
<evidence type="ECO:0000259" key="5">
    <source>
        <dbReference type="PROSITE" id="PS51782"/>
    </source>
</evidence>
<evidence type="ECO:0000313" key="7">
    <source>
        <dbReference type="Proteomes" id="UP000800094"/>
    </source>
</evidence>
<feature type="domain" description="LysM" evidence="5">
    <location>
        <begin position="303"/>
        <end position="350"/>
    </location>
</feature>
<gene>
    <name evidence="6" type="ORF">BU26DRAFT_592833</name>
</gene>
<dbReference type="EMBL" id="ML987193">
    <property type="protein sequence ID" value="KAF2251562.1"/>
    <property type="molecule type" value="Genomic_DNA"/>
</dbReference>
<evidence type="ECO:0000256" key="2">
    <source>
        <dbReference type="ARBA" id="ARBA00022729"/>
    </source>
</evidence>
<organism evidence="6 7">
    <name type="scientific">Trematosphaeria pertusa</name>
    <dbReference type="NCBI Taxonomy" id="390896"/>
    <lineage>
        <taxon>Eukaryota</taxon>
        <taxon>Fungi</taxon>
        <taxon>Dikarya</taxon>
        <taxon>Ascomycota</taxon>
        <taxon>Pezizomycotina</taxon>
        <taxon>Dothideomycetes</taxon>
        <taxon>Pleosporomycetidae</taxon>
        <taxon>Pleosporales</taxon>
        <taxon>Massarineae</taxon>
        <taxon>Trematosphaeriaceae</taxon>
        <taxon>Trematosphaeria</taxon>
    </lineage>
</organism>
<feature type="domain" description="LysM" evidence="5">
    <location>
        <begin position="220"/>
        <end position="266"/>
    </location>
</feature>
<feature type="compositionally biased region" description="Pro residues" evidence="4">
    <location>
        <begin position="177"/>
        <end position="194"/>
    </location>
</feature>
<dbReference type="PROSITE" id="PS51782">
    <property type="entry name" value="LYSM"/>
    <property type="match status" value="4"/>
</dbReference>
<keyword evidence="2" id="KW-0732">Signal</keyword>
<dbReference type="Proteomes" id="UP000800094">
    <property type="component" value="Unassembled WGS sequence"/>
</dbReference>
<dbReference type="InterPro" id="IPR052210">
    <property type="entry name" value="LysM1-like"/>
</dbReference>
<feature type="domain" description="LysM" evidence="5">
    <location>
        <begin position="69"/>
        <end position="116"/>
    </location>
</feature>
<dbReference type="RefSeq" id="XP_033686566.1">
    <property type="nucleotide sequence ID" value="XM_033834848.1"/>
</dbReference>
<dbReference type="GeneID" id="54588178"/>
<dbReference type="InterPro" id="IPR036779">
    <property type="entry name" value="LysM_dom_sf"/>
</dbReference>
<dbReference type="SUPFAM" id="SSF54106">
    <property type="entry name" value="LysM domain"/>
    <property type="match status" value="2"/>
</dbReference>
<feature type="region of interest" description="Disordered" evidence="4">
    <location>
        <begin position="125"/>
        <end position="211"/>
    </location>
</feature>
<dbReference type="Pfam" id="PF01476">
    <property type="entry name" value="LysM"/>
    <property type="match status" value="2"/>
</dbReference>
<accession>A0A6A6IP07</accession>
<evidence type="ECO:0000256" key="3">
    <source>
        <dbReference type="ARBA" id="ARBA00023026"/>
    </source>
</evidence>
<protein>
    <submittedName>
        <fullName evidence="6">Carbohydrate-binding module family 50 protein</fullName>
    </submittedName>
</protein>
<evidence type="ECO:0000256" key="1">
    <source>
        <dbReference type="ARBA" id="ARBA00022669"/>
    </source>
</evidence>
<dbReference type="SMART" id="SM00257">
    <property type="entry name" value="LysM"/>
    <property type="match status" value="3"/>
</dbReference>
<dbReference type="GO" id="GO:0008061">
    <property type="term" value="F:chitin binding"/>
    <property type="evidence" value="ECO:0007669"/>
    <property type="project" value="UniProtKB-KW"/>
</dbReference>
<proteinExistence type="predicted"/>
<dbReference type="PANTHER" id="PTHR34997">
    <property type="entry name" value="AM15"/>
    <property type="match status" value="1"/>
</dbReference>
<keyword evidence="3" id="KW-0843">Virulence</keyword>
<dbReference type="AlphaFoldDB" id="A0A6A6IP07"/>
<dbReference type="InterPro" id="IPR018392">
    <property type="entry name" value="LysM"/>
</dbReference>